<dbReference type="InterPro" id="IPR029058">
    <property type="entry name" value="AB_hydrolase_fold"/>
</dbReference>
<evidence type="ECO:0000313" key="3">
    <source>
        <dbReference type="EMBL" id="SEI50466.1"/>
    </source>
</evidence>
<dbReference type="GO" id="GO:0016787">
    <property type="term" value="F:hydrolase activity"/>
    <property type="evidence" value="ECO:0007669"/>
    <property type="project" value="UniProtKB-KW"/>
</dbReference>
<dbReference type="EMBL" id="FNYR01000001">
    <property type="protein sequence ID" value="SEI50466.1"/>
    <property type="molecule type" value="Genomic_DNA"/>
</dbReference>
<keyword evidence="1" id="KW-0472">Membrane</keyword>
<dbReference type="STRING" id="1073996.SAMN05444271_101270"/>
<dbReference type="OrthoDB" id="265131at2157"/>
<keyword evidence="4" id="KW-1185">Reference proteome</keyword>
<dbReference type="KEGG" id="hae:halTADL_1697"/>
<name>A0A1H6R7K6_9EURY</name>
<reference evidence="3 4" key="1">
    <citation type="submission" date="2016-10" db="EMBL/GenBank/DDBJ databases">
        <authorList>
            <person name="de Groot N.N."/>
        </authorList>
    </citation>
    <scope>NUCLEOTIDE SEQUENCE [LARGE SCALE GENOMIC DNA]</scope>
    <source>
        <strain evidence="3 4">DSM 22187</strain>
    </source>
</reference>
<dbReference type="GeneID" id="35002484"/>
<proteinExistence type="predicted"/>
<dbReference type="Pfam" id="PF12695">
    <property type="entry name" value="Abhydrolase_5"/>
    <property type="match status" value="1"/>
</dbReference>
<evidence type="ECO:0000259" key="2">
    <source>
        <dbReference type="Pfam" id="PF12695"/>
    </source>
</evidence>
<dbReference type="SUPFAM" id="SSF53474">
    <property type="entry name" value="alpha/beta-Hydrolases"/>
    <property type="match status" value="1"/>
</dbReference>
<keyword evidence="1" id="KW-0812">Transmembrane</keyword>
<dbReference type="InterPro" id="IPR029059">
    <property type="entry name" value="AB_hydrolase_5"/>
</dbReference>
<feature type="transmembrane region" description="Helical" evidence="1">
    <location>
        <begin position="12"/>
        <end position="33"/>
    </location>
</feature>
<gene>
    <name evidence="3" type="ORF">SAMN05444271_101270</name>
</gene>
<organism evidence="3 4">
    <name type="scientific">Halohasta litchfieldiae</name>
    <dbReference type="NCBI Taxonomy" id="1073996"/>
    <lineage>
        <taxon>Archaea</taxon>
        <taxon>Methanobacteriati</taxon>
        <taxon>Methanobacteriota</taxon>
        <taxon>Stenosarchaea group</taxon>
        <taxon>Halobacteria</taxon>
        <taxon>Halobacteriales</taxon>
        <taxon>Haloferacaceae</taxon>
        <taxon>Halohasta</taxon>
    </lineage>
</organism>
<dbReference type="AlphaFoldDB" id="A0A1H6R7K6"/>
<feature type="domain" description="Alpha/beta hydrolase fold-5" evidence="2">
    <location>
        <begin position="73"/>
        <end position="229"/>
    </location>
</feature>
<dbReference type="RefSeq" id="WP_089670758.1">
    <property type="nucleotide sequence ID" value="NZ_CP024845.1"/>
</dbReference>
<dbReference type="Gene3D" id="3.40.50.1820">
    <property type="entry name" value="alpha/beta hydrolase"/>
    <property type="match status" value="1"/>
</dbReference>
<accession>A0A2H4Q256</accession>
<keyword evidence="1" id="KW-1133">Transmembrane helix</keyword>
<evidence type="ECO:0000313" key="4">
    <source>
        <dbReference type="Proteomes" id="UP000198888"/>
    </source>
</evidence>
<accession>A0A1H6R7K6</accession>
<keyword evidence="3" id="KW-0378">Hydrolase</keyword>
<sequence length="259" mass="27561">MDQSTIRRQGKRLAVWLGVGLIVLAALTVGYFGSPYHGSSESIATVEDDQRVTVDRTDEGYVLQPVGTTPETGVVFYPGGRVHPDAYVGSLAALARDANVTVVIPKQPLNLAIVDYGLAQNGLGTHAADSAMADHPDVEAWYVGGHSLGGAMACRYAANADVEGLLLYGSYCDVDISERDLAVVSVTGDADTVLNRTAYERNRGNLPASTRFADLEGVNHTQFGAYTGQDEPSGTSYETAHSRLNRVVVPWLQNETAGS</sequence>
<evidence type="ECO:0000256" key="1">
    <source>
        <dbReference type="SAM" id="Phobius"/>
    </source>
</evidence>
<dbReference type="Proteomes" id="UP000198888">
    <property type="component" value="Unassembled WGS sequence"/>
</dbReference>
<protein>
    <submittedName>
        <fullName evidence="3">Alpha/beta hydrolase family protein</fullName>
    </submittedName>
</protein>